<dbReference type="Gene3D" id="1.20.1050.10">
    <property type="match status" value="1"/>
</dbReference>
<dbReference type="Gene3D" id="3.40.30.10">
    <property type="entry name" value="Glutaredoxin"/>
    <property type="match status" value="1"/>
</dbReference>
<evidence type="ECO:0008006" key="5">
    <source>
        <dbReference type="Google" id="ProtNLM"/>
    </source>
</evidence>
<evidence type="ECO:0000313" key="4">
    <source>
        <dbReference type="Proteomes" id="UP001385951"/>
    </source>
</evidence>
<sequence>MSASEPSTKKQRTDGYVLYYWPGIPGRGEYIRLAFEHSGTAYTEDSDPSKLLPTITDPKNCGHPGHFAPPALKLPSGKFISQTPNILNYVAPKLGLAGDKWVKLTEKQKNGDKVDIGSEEYEQAEEERAAVNQLVLTALDLSNESHDVHHPVAVEDYYEDQKEESKRRAQSYRKNRLPKFLAHFQKVLESNPANKEGNTYLISSKTTNADLVIDGAEFAFPRRTAALRQSGKYEKVFALKKRVESEGGIKAYIEEGRRQPFSQGLFRHYPELDGDD</sequence>
<dbReference type="InterPro" id="IPR004046">
    <property type="entry name" value="GST_C"/>
</dbReference>
<dbReference type="SUPFAM" id="SSF52833">
    <property type="entry name" value="Thioredoxin-like"/>
    <property type="match status" value="1"/>
</dbReference>
<dbReference type="SUPFAM" id="SSF47616">
    <property type="entry name" value="GST C-terminal domain-like"/>
    <property type="match status" value="1"/>
</dbReference>
<reference evidence="3 4" key="1">
    <citation type="submission" date="2022-09" db="EMBL/GenBank/DDBJ databases">
        <authorList>
            <person name="Palmer J.M."/>
        </authorList>
    </citation>
    <scope>NUCLEOTIDE SEQUENCE [LARGE SCALE GENOMIC DNA]</scope>
    <source>
        <strain evidence="3 4">DSM 7382</strain>
    </source>
</reference>
<dbReference type="InterPro" id="IPR010987">
    <property type="entry name" value="Glutathione-S-Trfase_C-like"/>
</dbReference>
<dbReference type="InterPro" id="IPR036249">
    <property type="entry name" value="Thioredoxin-like_sf"/>
</dbReference>
<dbReference type="PROSITE" id="PS50405">
    <property type="entry name" value="GST_CTER"/>
    <property type="match status" value="1"/>
</dbReference>
<evidence type="ECO:0000259" key="1">
    <source>
        <dbReference type="PROSITE" id="PS50404"/>
    </source>
</evidence>
<dbReference type="InterPro" id="IPR004045">
    <property type="entry name" value="Glutathione_S-Trfase_N"/>
</dbReference>
<gene>
    <name evidence="3" type="ORF">QCA50_015515</name>
</gene>
<dbReference type="AlphaFoldDB" id="A0AAW0FV56"/>
<dbReference type="Proteomes" id="UP001385951">
    <property type="component" value="Unassembled WGS sequence"/>
</dbReference>
<feature type="domain" description="GST C-terminal" evidence="2">
    <location>
        <begin position="124"/>
        <end position="272"/>
    </location>
</feature>
<dbReference type="PROSITE" id="PS50404">
    <property type="entry name" value="GST_NTER"/>
    <property type="match status" value="1"/>
</dbReference>
<dbReference type="InterPro" id="IPR036282">
    <property type="entry name" value="Glutathione-S-Trfase_C_sf"/>
</dbReference>
<dbReference type="PANTHER" id="PTHR11571">
    <property type="entry name" value="GLUTATHIONE S-TRANSFERASE"/>
    <property type="match status" value="1"/>
</dbReference>
<protein>
    <recommendedName>
        <fullName evidence="5">Glutathione S-transferase</fullName>
    </recommendedName>
</protein>
<dbReference type="GO" id="GO:0006749">
    <property type="term" value="P:glutathione metabolic process"/>
    <property type="evidence" value="ECO:0007669"/>
    <property type="project" value="TreeGrafter"/>
</dbReference>
<accession>A0AAW0FV56</accession>
<dbReference type="Pfam" id="PF14497">
    <property type="entry name" value="GST_C_3"/>
    <property type="match status" value="1"/>
</dbReference>
<comment type="caution">
    <text evidence="3">The sequence shown here is derived from an EMBL/GenBank/DDBJ whole genome shotgun (WGS) entry which is preliminary data.</text>
</comment>
<dbReference type="GO" id="GO:0004364">
    <property type="term" value="F:glutathione transferase activity"/>
    <property type="evidence" value="ECO:0007669"/>
    <property type="project" value="TreeGrafter"/>
</dbReference>
<proteinExistence type="predicted"/>
<dbReference type="EMBL" id="JASBNA010000041">
    <property type="protein sequence ID" value="KAK7681423.1"/>
    <property type="molecule type" value="Genomic_DNA"/>
</dbReference>
<dbReference type="PANTHER" id="PTHR11571:SF263">
    <property type="entry name" value="GLUTATHIONE S-TRANSFERASE"/>
    <property type="match status" value="1"/>
</dbReference>
<dbReference type="InterPro" id="IPR050213">
    <property type="entry name" value="GST_superfamily"/>
</dbReference>
<feature type="domain" description="GST N-terminal" evidence="1">
    <location>
        <begin position="14"/>
        <end position="98"/>
    </location>
</feature>
<dbReference type="CDD" id="cd03192">
    <property type="entry name" value="GST_C_Sigma_like"/>
    <property type="match status" value="1"/>
</dbReference>
<keyword evidence="4" id="KW-1185">Reference proteome</keyword>
<organism evidence="3 4">
    <name type="scientific">Cerrena zonata</name>
    <dbReference type="NCBI Taxonomy" id="2478898"/>
    <lineage>
        <taxon>Eukaryota</taxon>
        <taxon>Fungi</taxon>
        <taxon>Dikarya</taxon>
        <taxon>Basidiomycota</taxon>
        <taxon>Agaricomycotina</taxon>
        <taxon>Agaricomycetes</taxon>
        <taxon>Polyporales</taxon>
        <taxon>Cerrenaceae</taxon>
        <taxon>Cerrena</taxon>
    </lineage>
</organism>
<evidence type="ECO:0000313" key="3">
    <source>
        <dbReference type="EMBL" id="KAK7681423.1"/>
    </source>
</evidence>
<name>A0AAW0FV56_9APHY</name>
<evidence type="ECO:0000259" key="2">
    <source>
        <dbReference type="PROSITE" id="PS50405"/>
    </source>
</evidence>